<keyword evidence="3" id="KW-1185">Reference proteome</keyword>
<protein>
    <submittedName>
        <fullName evidence="2">Uncharacterized protein</fullName>
    </submittedName>
</protein>
<dbReference type="EMBL" id="PYDT01000008">
    <property type="protein sequence ID" value="THU52930.1"/>
    <property type="molecule type" value="Genomic_DNA"/>
</dbReference>
<proteinExistence type="predicted"/>
<evidence type="ECO:0000313" key="3">
    <source>
        <dbReference type="Proteomes" id="UP000317650"/>
    </source>
</evidence>
<gene>
    <name evidence="2" type="ORF">C4D60_Mb10t09090</name>
</gene>
<feature type="region of interest" description="Disordered" evidence="1">
    <location>
        <begin position="106"/>
        <end position="136"/>
    </location>
</feature>
<feature type="compositionally biased region" description="Basic and acidic residues" evidence="1">
    <location>
        <begin position="106"/>
        <end position="117"/>
    </location>
</feature>
<sequence>MLAKRLARRDSMTSLTFEESRCCCFSYATWHESLPPQSDRRMGEQSLKFWAGLSLWMEQSSSPGATSASLAEQRRRRSLLKVRWPGFLRRSTSGWIAPAAASRSHPADSHFLHHEFDEGSDGGEGPSKNGEEIDGA</sequence>
<accession>A0A4S8IVQ9</accession>
<dbReference type="AlphaFoldDB" id="A0A4S8IVQ9"/>
<comment type="caution">
    <text evidence="2">The sequence shown here is derived from an EMBL/GenBank/DDBJ whole genome shotgun (WGS) entry which is preliminary data.</text>
</comment>
<name>A0A4S8IVQ9_MUSBA</name>
<evidence type="ECO:0000256" key="1">
    <source>
        <dbReference type="SAM" id="MobiDB-lite"/>
    </source>
</evidence>
<organism evidence="2 3">
    <name type="scientific">Musa balbisiana</name>
    <name type="common">Banana</name>
    <dbReference type="NCBI Taxonomy" id="52838"/>
    <lineage>
        <taxon>Eukaryota</taxon>
        <taxon>Viridiplantae</taxon>
        <taxon>Streptophyta</taxon>
        <taxon>Embryophyta</taxon>
        <taxon>Tracheophyta</taxon>
        <taxon>Spermatophyta</taxon>
        <taxon>Magnoliopsida</taxon>
        <taxon>Liliopsida</taxon>
        <taxon>Zingiberales</taxon>
        <taxon>Musaceae</taxon>
        <taxon>Musa</taxon>
    </lineage>
</organism>
<evidence type="ECO:0000313" key="2">
    <source>
        <dbReference type="EMBL" id="THU52930.1"/>
    </source>
</evidence>
<reference evidence="2 3" key="1">
    <citation type="journal article" date="2019" name="Nat. Plants">
        <title>Genome sequencing of Musa balbisiana reveals subgenome evolution and function divergence in polyploid bananas.</title>
        <authorList>
            <person name="Yao X."/>
        </authorList>
    </citation>
    <scope>NUCLEOTIDE SEQUENCE [LARGE SCALE GENOMIC DNA]</scope>
    <source>
        <strain evidence="3">cv. DH-PKW</strain>
        <tissue evidence="2">Leaves</tissue>
    </source>
</reference>
<dbReference type="Proteomes" id="UP000317650">
    <property type="component" value="Chromosome 10"/>
</dbReference>